<accession>A0A2U1M6K0</accession>
<feature type="domain" description="F-box" evidence="1">
    <location>
        <begin position="46"/>
        <end position="94"/>
    </location>
</feature>
<dbReference type="EMBL" id="PKPP01006338">
    <property type="protein sequence ID" value="PWA56844.1"/>
    <property type="molecule type" value="Genomic_DNA"/>
</dbReference>
<gene>
    <name evidence="2" type="ORF">CTI12_AA412370</name>
</gene>
<dbReference type="OrthoDB" id="786450at2759"/>
<organism evidence="2 3">
    <name type="scientific">Artemisia annua</name>
    <name type="common">Sweet wormwood</name>
    <dbReference type="NCBI Taxonomy" id="35608"/>
    <lineage>
        <taxon>Eukaryota</taxon>
        <taxon>Viridiplantae</taxon>
        <taxon>Streptophyta</taxon>
        <taxon>Embryophyta</taxon>
        <taxon>Tracheophyta</taxon>
        <taxon>Spermatophyta</taxon>
        <taxon>Magnoliopsida</taxon>
        <taxon>eudicotyledons</taxon>
        <taxon>Gunneridae</taxon>
        <taxon>Pentapetalae</taxon>
        <taxon>asterids</taxon>
        <taxon>campanulids</taxon>
        <taxon>Asterales</taxon>
        <taxon>Asteraceae</taxon>
        <taxon>Asteroideae</taxon>
        <taxon>Anthemideae</taxon>
        <taxon>Artemisiinae</taxon>
        <taxon>Artemisia</taxon>
    </lineage>
</organism>
<comment type="caution">
    <text evidence="2">The sequence shown here is derived from an EMBL/GenBank/DDBJ whole genome shotgun (WGS) entry which is preliminary data.</text>
</comment>
<dbReference type="STRING" id="35608.A0A2U1M6K0"/>
<dbReference type="PANTHER" id="PTHR34049">
    <property type="entry name" value="F-BOX PROTEIN SKIP27"/>
    <property type="match status" value="1"/>
</dbReference>
<dbReference type="InterPro" id="IPR036047">
    <property type="entry name" value="F-box-like_dom_sf"/>
</dbReference>
<keyword evidence="3" id="KW-1185">Reference proteome</keyword>
<protein>
    <submittedName>
        <fullName evidence="2">F-box domain-containing protein</fullName>
    </submittedName>
</protein>
<evidence type="ECO:0000313" key="3">
    <source>
        <dbReference type="Proteomes" id="UP000245207"/>
    </source>
</evidence>
<dbReference type="PANTHER" id="PTHR34049:SF1">
    <property type="entry name" value="F-BOX PROTEIN SKIP27"/>
    <property type="match status" value="1"/>
</dbReference>
<dbReference type="Proteomes" id="UP000245207">
    <property type="component" value="Unassembled WGS sequence"/>
</dbReference>
<dbReference type="InterPro" id="IPR001810">
    <property type="entry name" value="F-box_dom"/>
</dbReference>
<reference evidence="2 3" key="1">
    <citation type="journal article" date="2018" name="Mol. Plant">
        <title>The genome of Artemisia annua provides insight into the evolution of Asteraceae family and artemisinin biosynthesis.</title>
        <authorList>
            <person name="Shen Q."/>
            <person name="Zhang L."/>
            <person name="Liao Z."/>
            <person name="Wang S."/>
            <person name="Yan T."/>
            <person name="Shi P."/>
            <person name="Liu M."/>
            <person name="Fu X."/>
            <person name="Pan Q."/>
            <person name="Wang Y."/>
            <person name="Lv Z."/>
            <person name="Lu X."/>
            <person name="Zhang F."/>
            <person name="Jiang W."/>
            <person name="Ma Y."/>
            <person name="Chen M."/>
            <person name="Hao X."/>
            <person name="Li L."/>
            <person name="Tang Y."/>
            <person name="Lv G."/>
            <person name="Zhou Y."/>
            <person name="Sun X."/>
            <person name="Brodelius P.E."/>
            <person name="Rose J.K.C."/>
            <person name="Tang K."/>
        </authorList>
    </citation>
    <scope>NUCLEOTIDE SEQUENCE [LARGE SCALE GENOMIC DNA]</scope>
    <source>
        <strain evidence="3">cv. Huhao1</strain>
        <tissue evidence="2">Leaf</tissue>
    </source>
</reference>
<evidence type="ECO:0000259" key="1">
    <source>
        <dbReference type="PROSITE" id="PS50181"/>
    </source>
</evidence>
<dbReference type="AlphaFoldDB" id="A0A2U1M6K0"/>
<name>A0A2U1M6K0_ARTAN</name>
<proteinExistence type="predicted"/>
<dbReference type="InterPro" id="IPR045286">
    <property type="entry name" value="FBS1-like"/>
</dbReference>
<dbReference type="PROSITE" id="PS50181">
    <property type="entry name" value="FBOX"/>
    <property type="match status" value="1"/>
</dbReference>
<sequence>MTLGKNRGLRLGKRTSLNETDMDIGSMDSDSPTKKQTMGNCFDAKRSFLEALPEDVLVRVLCGVQHADLKRLLLVSKTIREATIIAKKNHFEYSTPKEIPAFRCSVDLSSFEFEEVKSPNAPRKSKAAPSRLNWKELANLSVVLFA</sequence>
<evidence type="ECO:0000313" key="2">
    <source>
        <dbReference type="EMBL" id="PWA56844.1"/>
    </source>
</evidence>
<dbReference type="SUPFAM" id="SSF81383">
    <property type="entry name" value="F-box domain"/>
    <property type="match status" value="1"/>
</dbReference>